<dbReference type="OrthoDB" id="9934112at2759"/>
<dbReference type="PANTHER" id="PTHR32023">
    <property type="entry name" value="PILR ALPHA-ASSOCIATED NEURAL PROTEIN"/>
    <property type="match status" value="1"/>
</dbReference>
<keyword evidence="2" id="KW-0732">Signal</keyword>
<dbReference type="InterPro" id="IPR039628">
    <property type="entry name" value="PIANP"/>
</dbReference>
<evidence type="ECO:0000256" key="2">
    <source>
        <dbReference type="SAM" id="SignalP"/>
    </source>
</evidence>
<evidence type="ECO:0000313" key="4">
    <source>
        <dbReference type="Proteomes" id="UP001046870"/>
    </source>
</evidence>
<proteinExistence type="predicted"/>
<protein>
    <recommendedName>
        <fullName evidence="5">PILR alpha-associated neural protein</fullName>
    </recommendedName>
</protein>
<dbReference type="EMBL" id="JAFDVH010000021">
    <property type="protein sequence ID" value="KAG7457671.1"/>
    <property type="molecule type" value="Genomic_DNA"/>
</dbReference>
<evidence type="ECO:0008006" key="5">
    <source>
        <dbReference type="Google" id="ProtNLM"/>
    </source>
</evidence>
<gene>
    <name evidence="3" type="ORF">MATL_G00229770</name>
</gene>
<name>A0A9D3PDE3_MEGAT</name>
<reference evidence="3" key="1">
    <citation type="submission" date="2021-01" db="EMBL/GenBank/DDBJ databases">
        <authorList>
            <person name="Zahm M."/>
            <person name="Roques C."/>
            <person name="Cabau C."/>
            <person name="Klopp C."/>
            <person name="Donnadieu C."/>
            <person name="Jouanno E."/>
            <person name="Lampietro C."/>
            <person name="Louis A."/>
            <person name="Herpin A."/>
            <person name="Echchiki A."/>
            <person name="Berthelot C."/>
            <person name="Parey E."/>
            <person name="Roest-Crollius H."/>
            <person name="Braasch I."/>
            <person name="Postlethwait J."/>
            <person name="Bobe J."/>
            <person name="Montfort J."/>
            <person name="Bouchez O."/>
            <person name="Begum T."/>
            <person name="Mejri S."/>
            <person name="Adams A."/>
            <person name="Chen W.-J."/>
            <person name="Guiguen Y."/>
        </authorList>
    </citation>
    <scope>NUCLEOTIDE SEQUENCE</scope>
    <source>
        <strain evidence="3">YG-15Mar2019-1</strain>
        <tissue evidence="3">Brain</tissue>
    </source>
</reference>
<feature type="region of interest" description="Disordered" evidence="1">
    <location>
        <begin position="80"/>
        <end position="140"/>
    </location>
</feature>
<feature type="chain" id="PRO_5038691264" description="PILR alpha-associated neural protein" evidence="2">
    <location>
        <begin position="30"/>
        <end position="219"/>
    </location>
</feature>
<dbReference type="AlphaFoldDB" id="A0A9D3PDE3"/>
<feature type="region of interest" description="Disordered" evidence="1">
    <location>
        <begin position="176"/>
        <end position="219"/>
    </location>
</feature>
<evidence type="ECO:0000313" key="3">
    <source>
        <dbReference type="EMBL" id="KAG7457671.1"/>
    </source>
</evidence>
<dbReference type="Proteomes" id="UP001046870">
    <property type="component" value="Chromosome 21"/>
</dbReference>
<organism evidence="3 4">
    <name type="scientific">Megalops atlanticus</name>
    <name type="common">Tarpon</name>
    <name type="synonym">Clupea gigantea</name>
    <dbReference type="NCBI Taxonomy" id="7932"/>
    <lineage>
        <taxon>Eukaryota</taxon>
        <taxon>Metazoa</taxon>
        <taxon>Chordata</taxon>
        <taxon>Craniata</taxon>
        <taxon>Vertebrata</taxon>
        <taxon>Euteleostomi</taxon>
        <taxon>Actinopterygii</taxon>
        <taxon>Neopterygii</taxon>
        <taxon>Teleostei</taxon>
        <taxon>Elopiformes</taxon>
        <taxon>Megalopidae</taxon>
        <taxon>Megalops</taxon>
    </lineage>
</organism>
<evidence type="ECO:0000256" key="1">
    <source>
        <dbReference type="SAM" id="MobiDB-lite"/>
    </source>
</evidence>
<feature type="compositionally biased region" description="Gly residues" evidence="1">
    <location>
        <begin position="122"/>
        <end position="131"/>
    </location>
</feature>
<feature type="signal peptide" evidence="2">
    <location>
        <begin position="1"/>
        <end position="29"/>
    </location>
</feature>
<dbReference type="GO" id="GO:0016020">
    <property type="term" value="C:membrane"/>
    <property type="evidence" value="ECO:0007669"/>
    <property type="project" value="TreeGrafter"/>
</dbReference>
<sequence length="219" mass="23499">MERCFLSPVARLATLCCLLVAVATRPVSCDGGQKKGAKRDGEKEQVRATQRGPFSPQLSVTTQATPTPLWAVVWGPTEPAEDETSQFLSGEGMDGPEMVTKHGQQHQRSPTTGPQQPLLGEQEGGGQGSGEGEVHGEPGEVDPQVYVTVTISSLLIVSAIVITAKLCYDRRNSWQPPPLSHGMSPSLSLSLPCSLSPEGSRQMLQRSPSDRDRMPEVNL</sequence>
<feature type="compositionally biased region" description="Basic and acidic residues" evidence="1">
    <location>
        <begin position="208"/>
        <end position="219"/>
    </location>
</feature>
<feature type="compositionally biased region" description="Low complexity" evidence="1">
    <location>
        <begin position="180"/>
        <end position="197"/>
    </location>
</feature>
<comment type="caution">
    <text evidence="3">The sequence shown here is derived from an EMBL/GenBank/DDBJ whole genome shotgun (WGS) entry which is preliminary data.</text>
</comment>
<accession>A0A9D3PDE3</accession>
<dbReference type="GO" id="GO:0050776">
    <property type="term" value="P:regulation of immune response"/>
    <property type="evidence" value="ECO:0007669"/>
    <property type="project" value="InterPro"/>
</dbReference>
<keyword evidence="4" id="KW-1185">Reference proteome</keyword>
<dbReference type="PANTHER" id="PTHR32023:SF2">
    <property type="entry name" value="PILR ALPHA-ASSOCIATED NEURAL PROTEIN"/>
    <property type="match status" value="1"/>
</dbReference>
<feature type="region of interest" description="Disordered" evidence="1">
    <location>
        <begin position="29"/>
        <end position="62"/>
    </location>
</feature>